<feature type="transmembrane region" description="Helical" evidence="2">
    <location>
        <begin position="6"/>
        <end position="28"/>
    </location>
</feature>
<proteinExistence type="predicted"/>
<gene>
    <name evidence="4" type="ORF">GCM10023081_35270</name>
</gene>
<keyword evidence="2" id="KW-1133">Transmembrane helix</keyword>
<keyword evidence="2" id="KW-0472">Membrane</keyword>
<dbReference type="Pfam" id="PF01476">
    <property type="entry name" value="LysM"/>
    <property type="match status" value="1"/>
</dbReference>
<dbReference type="SMART" id="SM00257">
    <property type="entry name" value="LysM"/>
    <property type="match status" value="1"/>
</dbReference>
<keyword evidence="2" id="KW-0812">Transmembrane</keyword>
<reference evidence="5" key="1">
    <citation type="journal article" date="2019" name="Int. J. Syst. Evol. Microbiol.">
        <title>The Global Catalogue of Microorganisms (GCM) 10K type strain sequencing project: providing services to taxonomists for standard genome sequencing and annotation.</title>
        <authorList>
            <consortium name="The Broad Institute Genomics Platform"/>
            <consortium name="The Broad Institute Genome Sequencing Center for Infectious Disease"/>
            <person name="Wu L."/>
            <person name="Ma J."/>
        </authorList>
    </citation>
    <scope>NUCLEOTIDE SEQUENCE [LARGE SCALE GENOMIC DNA]</scope>
    <source>
        <strain evidence="5">JCM 30742</strain>
    </source>
</reference>
<name>A0ABP7CR24_9MICC</name>
<dbReference type="InterPro" id="IPR036779">
    <property type="entry name" value="LysM_dom_sf"/>
</dbReference>
<feature type="region of interest" description="Disordered" evidence="1">
    <location>
        <begin position="126"/>
        <end position="160"/>
    </location>
</feature>
<dbReference type="EMBL" id="BAABEO010000023">
    <property type="protein sequence ID" value="GAA3694965.1"/>
    <property type="molecule type" value="Genomic_DNA"/>
</dbReference>
<sequence length="284" mass="30950">MVRLFGVFFGAGVSVVLMVCSVLVVAGAPIAPNRRRRLVGYVPRARYLQRYWITAPCSKVCSKSLDIHRCWMLRMDPKRSNIVSEHTFENDSARWPPFQAAGRTMEKGKMLAHVALAAPVQLSARSGRTRTTPTAFPRPVTARPSGRQAASARTLRPQSASRGHLCLVPDLEPVRHTQVPTPKLRLTRRGRFVLIGMPTMLAAAALLVLAGLFTAPVMATGTATDDAVRGQTVTVLDGETLWGLAAELAPERDPREVVAEMIEVNNLATSNLEPGQRIFIPAGN</sequence>
<evidence type="ECO:0000259" key="3">
    <source>
        <dbReference type="PROSITE" id="PS51782"/>
    </source>
</evidence>
<dbReference type="Gene3D" id="3.10.350.10">
    <property type="entry name" value="LysM domain"/>
    <property type="match status" value="1"/>
</dbReference>
<feature type="compositionally biased region" description="Low complexity" evidence="1">
    <location>
        <begin position="129"/>
        <end position="144"/>
    </location>
</feature>
<evidence type="ECO:0000256" key="1">
    <source>
        <dbReference type="SAM" id="MobiDB-lite"/>
    </source>
</evidence>
<keyword evidence="5" id="KW-1185">Reference proteome</keyword>
<accession>A0ABP7CR24</accession>
<protein>
    <recommendedName>
        <fullName evidence="3">LysM domain-containing protein</fullName>
    </recommendedName>
</protein>
<dbReference type="CDD" id="cd00118">
    <property type="entry name" value="LysM"/>
    <property type="match status" value="1"/>
</dbReference>
<dbReference type="PROSITE" id="PS51782">
    <property type="entry name" value="LYSM"/>
    <property type="match status" value="1"/>
</dbReference>
<organism evidence="4 5">
    <name type="scientific">Arthrobacter ginkgonis</name>
    <dbReference type="NCBI Taxonomy" id="1630594"/>
    <lineage>
        <taxon>Bacteria</taxon>
        <taxon>Bacillati</taxon>
        <taxon>Actinomycetota</taxon>
        <taxon>Actinomycetes</taxon>
        <taxon>Micrococcales</taxon>
        <taxon>Micrococcaceae</taxon>
        <taxon>Arthrobacter</taxon>
    </lineage>
</organism>
<evidence type="ECO:0000313" key="4">
    <source>
        <dbReference type="EMBL" id="GAA3694965.1"/>
    </source>
</evidence>
<evidence type="ECO:0000256" key="2">
    <source>
        <dbReference type="SAM" id="Phobius"/>
    </source>
</evidence>
<feature type="domain" description="LysM" evidence="3">
    <location>
        <begin position="231"/>
        <end position="280"/>
    </location>
</feature>
<dbReference type="InterPro" id="IPR018392">
    <property type="entry name" value="LysM"/>
</dbReference>
<dbReference type="Proteomes" id="UP001500752">
    <property type="component" value="Unassembled WGS sequence"/>
</dbReference>
<comment type="caution">
    <text evidence="4">The sequence shown here is derived from an EMBL/GenBank/DDBJ whole genome shotgun (WGS) entry which is preliminary data.</text>
</comment>
<feature type="transmembrane region" description="Helical" evidence="2">
    <location>
        <begin position="192"/>
        <end position="213"/>
    </location>
</feature>
<evidence type="ECO:0000313" key="5">
    <source>
        <dbReference type="Proteomes" id="UP001500752"/>
    </source>
</evidence>